<reference evidence="2 3" key="1">
    <citation type="submission" date="2023-10" db="EMBL/GenBank/DDBJ databases">
        <title>Virgibacillus halophilus 5B73C genome.</title>
        <authorList>
            <person name="Miliotis G."/>
            <person name="Sengupta P."/>
            <person name="Hameed A."/>
            <person name="Chuvochina M."/>
            <person name="Mcdonagh F."/>
            <person name="Simpson A.C."/>
            <person name="Singh N.K."/>
            <person name="Rekha P.D."/>
            <person name="Raman K."/>
            <person name="Hugenholtz P."/>
            <person name="Venkateswaran K."/>
        </authorList>
    </citation>
    <scope>NUCLEOTIDE SEQUENCE [LARGE SCALE GENOMIC DNA]</scope>
    <source>
        <strain evidence="2 3">5B73C</strain>
    </source>
</reference>
<evidence type="ECO:0000313" key="3">
    <source>
        <dbReference type="Proteomes" id="UP001281447"/>
    </source>
</evidence>
<sequence>MVQKGGTTLKKNKLGILSLLTVAISIIFFFIVRGPNVNIILVVSVFTGLSVLGMIFAIISKKLWFIITGILLNGAVLGSAYFLLLAVGISEP</sequence>
<proteinExistence type="predicted"/>
<organism evidence="2 3">
    <name type="scientific">Tigheibacillus halophilus</name>
    <dbReference type="NCBI Taxonomy" id="361280"/>
    <lineage>
        <taxon>Bacteria</taxon>
        <taxon>Bacillati</taxon>
        <taxon>Bacillota</taxon>
        <taxon>Bacilli</taxon>
        <taxon>Bacillales</taxon>
        <taxon>Bacillaceae</taxon>
        <taxon>Tigheibacillus</taxon>
    </lineage>
</organism>
<protein>
    <submittedName>
        <fullName evidence="2">Uncharacterized protein</fullName>
    </submittedName>
</protein>
<gene>
    <name evidence="2" type="ORF">RWE15_05055</name>
</gene>
<evidence type="ECO:0000313" key="2">
    <source>
        <dbReference type="EMBL" id="MDY0393950.1"/>
    </source>
</evidence>
<keyword evidence="1" id="KW-1133">Transmembrane helix</keyword>
<evidence type="ECO:0000256" key="1">
    <source>
        <dbReference type="SAM" id="Phobius"/>
    </source>
</evidence>
<name>A0ABU5C3Q2_9BACI</name>
<feature type="transmembrane region" description="Helical" evidence="1">
    <location>
        <begin position="63"/>
        <end position="89"/>
    </location>
</feature>
<dbReference type="Proteomes" id="UP001281447">
    <property type="component" value="Unassembled WGS sequence"/>
</dbReference>
<dbReference type="EMBL" id="JAWDIP010000003">
    <property type="protein sequence ID" value="MDY0393950.1"/>
    <property type="molecule type" value="Genomic_DNA"/>
</dbReference>
<keyword evidence="1" id="KW-0812">Transmembrane</keyword>
<feature type="transmembrane region" description="Helical" evidence="1">
    <location>
        <begin position="12"/>
        <end position="31"/>
    </location>
</feature>
<accession>A0ABU5C3Q2</accession>
<keyword evidence="3" id="KW-1185">Reference proteome</keyword>
<comment type="caution">
    <text evidence="2">The sequence shown here is derived from an EMBL/GenBank/DDBJ whole genome shotgun (WGS) entry which is preliminary data.</text>
</comment>
<keyword evidence="1" id="KW-0472">Membrane</keyword>
<feature type="transmembrane region" description="Helical" evidence="1">
    <location>
        <begin position="37"/>
        <end position="56"/>
    </location>
</feature>